<proteinExistence type="predicted"/>
<evidence type="ECO:0000313" key="3">
    <source>
        <dbReference type="Proteomes" id="UP000770015"/>
    </source>
</evidence>
<feature type="signal peptide" evidence="1">
    <location>
        <begin position="1"/>
        <end position="31"/>
    </location>
</feature>
<keyword evidence="3" id="KW-1185">Reference proteome</keyword>
<protein>
    <recommendedName>
        <fullName evidence="4">Secreted protein</fullName>
    </recommendedName>
</protein>
<dbReference type="Proteomes" id="UP000770015">
    <property type="component" value="Unassembled WGS sequence"/>
</dbReference>
<evidence type="ECO:0000313" key="2">
    <source>
        <dbReference type="EMBL" id="KAH6685105.1"/>
    </source>
</evidence>
<organism evidence="2 3">
    <name type="scientific">Plectosphaerella plurivora</name>
    <dbReference type="NCBI Taxonomy" id="936078"/>
    <lineage>
        <taxon>Eukaryota</taxon>
        <taxon>Fungi</taxon>
        <taxon>Dikarya</taxon>
        <taxon>Ascomycota</taxon>
        <taxon>Pezizomycotina</taxon>
        <taxon>Sordariomycetes</taxon>
        <taxon>Hypocreomycetidae</taxon>
        <taxon>Glomerellales</taxon>
        <taxon>Plectosphaerellaceae</taxon>
        <taxon>Plectosphaerella</taxon>
    </lineage>
</organism>
<name>A0A9P8V944_9PEZI</name>
<accession>A0A9P8V944</accession>
<gene>
    <name evidence="2" type="ORF">F5X68DRAFT_210700</name>
</gene>
<dbReference type="EMBL" id="JAGSXJ010000016">
    <property type="protein sequence ID" value="KAH6685105.1"/>
    <property type="molecule type" value="Genomic_DNA"/>
</dbReference>
<evidence type="ECO:0008006" key="4">
    <source>
        <dbReference type="Google" id="ProtNLM"/>
    </source>
</evidence>
<dbReference type="AlphaFoldDB" id="A0A9P8V944"/>
<reference evidence="2" key="1">
    <citation type="journal article" date="2021" name="Nat. Commun.">
        <title>Genetic determinants of endophytism in the Arabidopsis root mycobiome.</title>
        <authorList>
            <person name="Mesny F."/>
            <person name="Miyauchi S."/>
            <person name="Thiergart T."/>
            <person name="Pickel B."/>
            <person name="Atanasova L."/>
            <person name="Karlsson M."/>
            <person name="Huettel B."/>
            <person name="Barry K.W."/>
            <person name="Haridas S."/>
            <person name="Chen C."/>
            <person name="Bauer D."/>
            <person name="Andreopoulos W."/>
            <person name="Pangilinan J."/>
            <person name="LaButti K."/>
            <person name="Riley R."/>
            <person name="Lipzen A."/>
            <person name="Clum A."/>
            <person name="Drula E."/>
            <person name="Henrissat B."/>
            <person name="Kohler A."/>
            <person name="Grigoriev I.V."/>
            <person name="Martin F.M."/>
            <person name="Hacquard S."/>
        </authorList>
    </citation>
    <scope>NUCLEOTIDE SEQUENCE</scope>
    <source>
        <strain evidence="2">MPI-SDFR-AT-0117</strain>
    </source>
</reference>
<evidence type="ECO:0000256" key="1">
    <source>
        <dbReference type="SAM" id="SignalP"/>
    </source>
</evidence>
<sequence length="81" mass="8837">MSTPCIANRRLLCPHLILFLSLGQKPGPTQSDPCSRFGPRLPLYLLAGVECRGPNTEQYNMPATSGLPRIGFLLVNSFPVP</sequence>
<comment type="caution">
    <text evidence="2">The sequence shown here is derived from an EMBL/GenBank/DDBJ whole genome shotgun (WGS) entry which is preliminary data.</text>
</comment>
<keyword evidence="1" id="KW-0732">Signal</keyword>
<feature type="chain" id="PRO_5040483817" description="Secreted protein" evidence="1">
    <location>
        <begin position="32"/>
        <end position="81"/>
    </location>
</feature>